<name>A0A364K4E4_9BACL</name>
<evidence type="ECO:0000313" key="2">
    <source>
        <dbReference type="Proteomes" id="UP000251213"/>
    </source>
</evidence>
<dbReference type="InterPro" id="IPR007434">
    <property type="entry name" value="FemAB-like"/>
</dbReference>
<dbReference type="Gene3D" id="3.40.630.30">
    <property type="match status" value="1"/>
</dbReference>
<reference evidence="1 2" key="1">
    <citation type="submission" date="2018-06" db="EMBL/GenBank/DDBJ databases">
        <title>Thermoflavimicrobium daqus sp. nov., a thermophilic microbe isolated from Moutai-flavour Daqu.</title>
        <authorList>
            <person name="Wang X."/>
            <person name="Zhou H."/>
        </authorList>
    </citation>
    <scope>NUCLEOTIDE SEQUENCE [LARGE SCALE GENOMIC DNA]</scope>
    <source>
        <strain evidence="1 2">FBKL4.011</strain>
    </source>
</reference>
<protein>
    <recommendedName>
        <fullName evidence="3">GNAT family N-acetyltransferase</fullName>
    </recommendedName>
</protein>
<gene>
    <name evidence="1" type="ORF">DL897_11175</name>
</gene>
<reference evidence="1 2" key="2">
    <citation type="submission" date="2018-06" db="EMBL/GenBank/DDBJ databases">
        <authorList>
            <person name="Zhirakovskaya E."/>
        </authorList>
    </citation>
    <scope>NUCLEOTIDE SEQUENCE [LARGE SCALE GENOMIC DNA]</scope>
    <source>
        <strain evidence="1 2">FBKL4.011</strain>
    </source>
</reference>
<evidence type="ECO:0008006" key="3">
    <source>
        <dbReference type="Google" id="ProtNLM"/>
    </source>
</evidence>
<dbReference type="AlphaFoldDB" id="A0A364K4E4"/>
<dbReference type="SUPFAM" id="SSF55729">
    <property type="entry name" value="Acyl-CoA N-acyltransferases (Nat)"/>
    <property type="match status" value="1"/>
</dbReference>
<accession>A0A364K4E4</accession>
<dbReference type="EMBL" id="QJKK01000005">
    <property type="protein sequence ID" value="RAL24233.1"/>
    <property type="molecule type" value="Genomic_DNA"/>
</dbReference>
<proteinExistence type="predicted"/>
<dbReference type="InterPro" id="IPR016181">
    <property type="entry name" value="Acyl_CoA_acyltransferase"/>
</dbReference>
<dbReference type="OrthoDB" id="2774115at2"/>
<sequence>MNRKTEGVTDMEKLLRFRVLEGQSLLGKHLDESSLFSSPRWLKVMNGRIEGKNFMFLLEKASCPVMMVHGSILDSPTSYNAYNPYDLMLAEEPVFPINEKIAARRSVLRQVTRREDWFPCLILMWPGYECTMAGQEYSNVQMMRILIREIASWAQSKGLKLIGYLYVPEDKNDFTNVLAEQGYQKFPLTYKSELRLLGNSFDDYINGLKKKQRSGIKREIQFLYEAGVKTEVCPLNESGEDLLRLRIKLVRKYGNYSSLDEEYRRLERLKDAFSSEDLLVARAMADGDLIGFTLFLQHKDFLYAFWTGTDYEHPKSSFVHFDTAFYSVIPKAYRLGIIKIGYGIGHWQGKKRRGCDVTAVDGWLLGIHSFVQMTLKQLKEEY</sequence>
<keyword evidence="2" id="KW-1185">Reference proteome</keyword>
<dbReference type="Proteomes" id="UP000251213">
    <property type="component" value="Unassembled WGS sequence"/>
</dbReference>
<organism evidence="1 2">
    <name type="scientific">Thermoflavimicrobium daqui</name>
    <dbReference type="NCBI Taxonomy" id="2137476"/>
    <lineage>
        <taxon>Bacteria</taxon>
        <taxon>Bacillati</taxon>
        <taxon>Bacillota</taxon>
        <taxon>Bacilli</taxon>
        <taxon>Bacillales</taxon>
        <taxon>Thermoactinomycetaceae</taxon>
        <taxon>Thermoflavimicrobium</taxon>
    </lineage>
</organism>
<evidence type="ECO:0000313" key="1">
    <source>
        <dbReference type="EMBL" id="RAL24233.1"/>
    </source>
</evidence>
<comment type="caution">
    <text evidence="1">The sequence shown here is derived from an EMBL/GenBank/DDBJ whole genome shotgun (WGS) entry which is preliminary data.</text>
</comment>
<dbReference type="Pfam" id="PF04339">
    <property type="entry name" value="FemAB_like"/>
    <property type="match status" value="1"/>
</dbReference>